<accession>A0A1J4Q7E9</accession>
<sequence>MLPGSVTFRTAACAVTGKVLGRIFSEISKALWSAVTAAITSSTSVITRLRVGRIPFHSVSSSPLTLSSPRKKSPFVRPLYFRL</sequence>
<evidence type="ECO:0000313" key="2">
    <source>
        <dbReference type="Proteomes" id="UP000034838"/>
    </source>
</evidence>
<dbReference type="AlphaFoldDB" id="A0A1J4Q7E9"/>
<keyword evidence="2" id="KW-1185">Reference proteome</keyword>
<dbReference type="EMBL" id="LBDA02000016">
    <property type="protein sequence ID" value="OIK28063.1"/>
    <property type="molecule type" value="Genomic_DNA"/>
</dbReference>
<reference evidence="1" key="1">
    <citation type="submission" date="2016-10" db="EMBL/GenBank/DDBJ databases">
        <title>Genome sequence of Streptomyces malaysiense MUSC 136.</title>
        <authorList>
            <person name="Lee L.-H."/>
            <person name="Ser H.-L."/>
        </authorList>
    </citation>
    <scope>NUCLEOTIDE SEQUENCE [LARGE SCALE GENOMIC DNA]</scope>
    <source>
        <strain evidence="1">MUSC 136</strain>
    </source>
</reference>
<proteinExistence type="predicted"/>
<comment type="caution">
    <text evidence="1">The sequence shown here is derived from an EMBL/GenBank/DDBJ whole genome shotgun (WGS) entry which is preliminary data.</text>
</comment>
<evidence type="ECO:0000313" key="1">
    <source>
        <dbReference type="EMBL" id="OIK28063.1"/>
    </source>
</evidence>
<name>A0A1J4Q7E9_9ACTN</name>
<gene>
    <name evidence="1" type="ORF">VT52_008730</name>
</gene>
<organism evidence="1 2">
    <name type="scientific">Streptomyces malaysiense</name>
    <dbReference type="NCBI Taxonomy" id="1428626"/>
    <lineage>
        <taxon>Bacteria</taxon>
        <taxon>Bacillati</taxon>
        <taxon>Actinomycetota</taxon>
        <taxon>Actinomycetes</taxon>
        <taxon>Kitasatosporales</taxon>
        <taxon>Streptomycetaceae</taxon>
        <taxon>Streptomyces</taxon>
    </lineage>
</organism>
<dbReference type="Proteomes" id="UP000034838">
    <property type="component" value="Unassembled WGS sequence"/>
</dbReference>
<protein>
    <submittedName>
        <fullName evidence="1">Uncharacterized protein</fullName>
    </submittedName>
</protein>